<feature type="chain" id="PRO_5014722162" evidence="3">
    <location>
        <begin position="22"/>
        <end position="467"/>
    </location>
</feature>
<feature type="region of interest" description="Disordered" evidence="2">
    <location>
        <begin position="66"/>
        <end position="105"/>
    </location>
</feature>
<dbReference type="RefSeq" id="WP_157812557.1">
    <property type="nucleotide sequence ID" value="NZ_PHUF01000004.1"/>
</dbReference>
<organism evidence="4 5">
    <name type="scientific">Novosphingobium kunmingense</name>
    <dbReference type="NCBI Taxonomy" id="1211806"/>
    <lineage>
        <taxon>Bacteria</taxon>
        <taxon>Pseudomonadati</taxon>
        <taxon>Pseudomonadota</taxon>
        <taxon>Alphaproteobacteria</taxon>
        <taxon>Sphingomonadales</taxon>
        <taxon>Sphingomonadaceae</taxon>
        <taxon>Novosphingobium</taxon>
    </lineage>
</organism>
<dbReference type="InterPro" id="IPR023614">
    <property type="entry name" value="Porin_dom_sf"/>
</dbReference>
<dbReference type="Proteomes" id="UP000232587">
    <property type="component" value="Unassembled WGS sequence"/>
</dbReference>
<proteinExistence type="predicted"/>
<evidence type="ECO:0000256" key="1">
    <source>
        <dbReference type="SAM" id="Coils"/>
    </source>
</evidence>
<evidence type="ECO:0000256" key="3">
    <source>
        <dbReference type="SAM" id="SignalP"/>
    </source>
</evidence>
<dbReference type="Gene3D" id="2.40.160.10">
    <property type="entry name" value="Porin"/>
    <property type="match status" value="1"/>
</dbReference>
<feature type="signal peptide" evidence="3">
    <location>
        <begin position="1"/>
        <end position="21"/>
    </location>
</feature>
<feature type="coiled-coil region" evidence="1">
    <location>
        <begin position="30"/>
        <end position="64"/>
    </location>
</feature>
<evidence type="ECO:0000313" key="4">
    <source>
        <dbReference type="EMBL" id="PKB14933.1"/>
    </source>
</evidence>
<dbReference type="EMBL" id="PHUF01000004">
    <property type="protein sequence ID" value="PKB14933.1"/>
    <property type="molecule type" value="Genomic_DNA"/>
</dbReference>
<reference evidence="4 5" key="1">
    <citation type="submission" date="2017-11" db="EMBL/GenBank/DDBJ databases">
        <title>Genomic Encyclopedia of Type Strains, Phase III (KMG-III): the genomes of soil and plant-associated and newly described type strains.</title>
        <authorList>
            <person name="Whitman W."/>
        </authorList>
    </citation>
    <scope>NUCLEOTIDE SEQUENCE [LARGE SCALE GENOMIC DNA]</scope>
    <source>
        <strain evidence="4 5">CGMCC 1.12274</strain>
    </source>
</reference>
<dbReference type="SUPFAM" id="SSF56935">
    <property type="entry name" value="Porins"/>
    <property type="match status" value="1"/>
</dbReference>
<name>A0A2N0H7L1_9SPHN</name>
<dbReference type="OrthoDB" id="9768080at2"/>
<feature type="compositionally biased region" description="Low complexity" evidence="2">
    <location>
        <begin position="66"/>
        <end position="96"/>
    </location>
</feature>
<dbReference type="Pfam" id="PF07396">
    <property type="entry name" value="Porin_O_P"/>
    <property type="match status" value="1"/>
</dbReference>
<comment type="caution">
    <text evidence="4">The sequence shown here is derived from an EMBL/GenBank/DDBJ whole genome shotgun (WGS) entry which is preliminary data.</text>
</comment>
<dbReference type="AlphaFoldDB" id="A0A2N0H7L1"/>
<dbReference type="InterPro" id="IPR010870">
    <property type="entry name" value="Porin_O/P"/>
</dbReference>
<sequence>MRRIAMLLAATALSSATPALADQASQDAEILSLRAQVAKQKEQLAAQEAQLASQEARLQRIEATIQPPAASPAQPAAISATTAAGSAAPSTASQPTVAVGDTRPVTASGSDTTIGGYGEITYNGYLKDSSRNQADLKRLVLFVGHKFSDKLSFTSEIEVEHAVASSGDQGEVAIEQAYLDYSFSPAANLKAGLFLMPFGFLNRNHEPPVFYGVERNEVETRIIPSTWREGGIGLYGITPFGLSYDVGVTTGFNVARFDDPGAPLAGSHQELQLAKASSLSFYGSLEYQGIPGLLLGGAAFTGNATHNNADFKADNSLPDFAGVTSRVTLWDVHGRWQHRGFDLQALYAHGTISRSAALGTVVENYNTATGADLPVAPSAFYGWYIQGAYSIPLGSVATLDPFVRYEQFDSQARLPLGLASDPVNRDRIFTGGFSFHPLREVVVKIDYQKFFENEANDRINLGIGYMF</sequence>
<accession>A0A2N0H7L1</accession>
<evidence type="ECO:0000256" key="2">
    <source>
        <dbReference type="SAM" id="MobiDB-lite"/>
    </source>
</evidence>
<keyword evidence="3" id="KW-0732">Signal</keyword>
<keyword evidence="1" id="KW-0175">Coiled coil</keyword>
<keyword evidence="5" id="KW-1185">Reference proteome</keyword>
<evidence type="ECO:0000313" key="5">
    <source>
        <dbReference type="Proteomes" id="UP000232587"/>
    </source>
</evidence>
<gene>
    <name evidence="4" type="ORF">B0I00_2535</name>
</gene>
<protein>
    <submittedName>
        <fullName evidence="4">Phosphate-selective porin</fullName>
    </submittedName>
</protein>